<dbReference type="Pfam" id="PF10044">
    <property type="entry name" value="LIN52"/>
    <property type="match status" value="1"/>
</dbReference>
<dbReference type="PANTHER" id="PTHR31489">
    <property type="entry name" value="LIN52 FAMILY MEMBER"/>
    <property type="match status" value="1"/>
</dbReference>
<evidence type="ECO:0000313" key="2">
    <source>
        <dbReference type="Proteomes" id="UP000036681"/>
    </source>
</evidence>
<proteinExistence type="inferred from homology"/>
<dbReference type="GO" id="GO:0006355">
    <property type="term" value="P:regulation of DNA-templated transcription"/>
    <property type="evidence" value="ECO:0007669"/>
    <property type="project" value="InterPro"/>
</dbReference>
<sequence length="93" mass="10573">MAEGNVKRDGLLECREHIGRNSPELWPEQLPGAWDMWKSCSAPGTKPTKFRTDLGPQDVRFVNELGQLNPDQLMEYVRTLQNNVYTLGVEEGL</sequence>
<dbReference type="InterPro" id="IPR018737">
    <property type="entry name" value="DREAM_LIN52"/>
</dbReference>
<dbReference type="Proteomes" id="UP000036681">
    <property type="component" value="Unplaced"/>
</dbReference>
<organism evidence="2 3">
    <name type="scientific">Ascaris lumbricoides</name>
    <name type="common">Giant roundworm</name>
    <dbReference type="NCBI Taxonomy" id="6252"/>
    <lineage>
        <taxon>Eukaryota</taxon>
        <taxon>Metazoa</taxon>
        <taxon>Ecdysozoa</taxon>
        <taxon>Nematoda</taxon>
        <taxon>Chromadorea</taxon>
        <taxon>Rhabditida</taxon>
        <taxon>Spirurina</taxon>
        <taxon>Ascaridomorpha</taxon>
        <taxon>Ascaridoidea</taxon>
        <taxon>Ascarididae</taxon>
        <taxon>Ascaris</taxon>
    </lineage>
</organism>
<evidence type="ECO:0000256" key="1">
    <source>
        <dbReference type="ARBA" id="ARBA00005456"/>
    </source>
</evidence>
<dbReference type="PANTHER" id="PTHR31489:SF2">
    <property type="entry name" value="PROTEIN LIN-52 HOMOLOG"/>
    <property type="match status" value="1"/>
</dbReference>
<accession>A0A0M3IS53</accession>
<keyword evidence="2" id="KW-1185">Reference proteome</keyword>
<dbReference type="AlphaFoldDB" id="A0A0M3IS53"/>
<reference evidence="3" key="1">
    <citation type="submission" date="2017-02" db="UniProtKB">
        <authorList>
            <consortium name="WormBaseParasite"/>
        </authorList>
    </citation>
    <scope>IDENTIFICATION</scope>
</reference>
<comment type="similarity">
    <text evidence="1">Belongs to the lin-52 family.</text>
</comment>
<protein>
    <submittedName>
        <fullName evidence="3">Uncharacterized protein</fullName>
    </submittedName>
</protein>
<dbReference type="WBParaSite" id="ALUE_0002158101-mRNA-1">
    <property type="protein sequence ID" value="ALUE_0002158101-mRNA-1"/>
    <property type="gene ID" value="ALUE_0002158101"/>
</dbReference>
<name>A0A0M3IS53_ASCLU</name>
<evidence type="ECO:0000313" key="3">
    <source>
        <dbReference type="WBParaSite" id="ALUE_0002158101-mRNA-1"/>
    </source>
</evidence>
<dbReference type="GO" id="GO:0070176">
    <property type="term" value="C:DRM complex"/>
    <property type="evidence" value="ECO:0007669"/>
    <property type="project" value="InterPro"/>
</dbReference>